<dbReference type="AlphaFoldDB" id="A0AA37BPA4"/>
<sequence length="102" mass="12087">MARYPDIVALTRLLVIPEWRDQALSRESPMLVHPMFMAEVQRTVAPGFTFTTANDYLRNDPLYLWIFHERRNITMRRVRAARGRGEGRGLPTWHSMITRQFK</sequence>
<evidence type="ECO:0000313" key="1">
    <source>
        <dbReference type="EMBL" id="GGL01162.1"/>
    </source>
</evidence>
<protein>
    <submittedName>
        <fullName evidence="1">Uncharacterized protein</fullName>
    </submittedName>
</protein>
<comment type="caution">
    <text evidence="1">The sequence shown here is derived from an EMBL/GenBank/DDBJ whole genome shotgun (WGS) entry which is preliminary data.</text>
</comment>
<dbReference type="Proteomes" id="UP000627984">
    <property type="component" value="Unassembled WGS sequence"/>
</dbReference>
<reference evidence="1" key="2">
    <citation type="submission" date="2022-09" db="EMBL/GenBank/DDBJ databases">
        <authorList>
            <person name="Sun Q."/>
            <person name="Ohkuma M."/>
        </authorList>
    </citation>
    <scope>NUCLEOTIDE SEQUENCE</scope>
    <source>
        <strain evidence="1">JCM 3093</strain>
    </source>
</reference>
<organism evidence="1 2">
    <name type="scientific">Planomonospora parontospora</name>
    <dbReference type="NCBI Taxonomy" id="58119"/>
    <lineage>
        <taxon>Bacteria</taxon>
        <taxon>Bacillati</taxon>
        <taxon>Actinomycetota</taxon>
        <taxon>Actinomycetes</taxon>
        <taxon>Streptosporangiales</taxon>
        <taxon>Streptosporangiaceae</taxon>
        <taxon>Planomonospora</taxon>
    </lineage>
</organism>
<dbReference type="RefSeq" id="WP_191898693.1">
    <property type="nucleotide sequence ID" value="NZ_BMQD01000059.1"/>
</dbReference>
<evidence type="ECO:0000313" key="2">
    <source>
        <dbReference type="Proteomes" id="UP000627984"/>
    </source>
</evidence>
<reference evidence="1" key="1">
    <citation type="journal article" date="2014" name="Int. J. Syst. Evol. Microbiol.">
        <title>Complete genome sequence of Corynebacterium casei LMG S-19264T (=DSM 44701T), isolated from a smear-ripened cheese.</title>
        <authorList>
            <consortium name="US DOE Joint Genome Institute (JGI-PGF)"/>
            <person name="Walter F."/>
            <person name="Albersmeier A."/>
            <person name="Kalinowski J."/>
            <person name="Ruckert C."/>
        </authorList>
    </citation>
    <scope>NUCLEOTIDE SEQUENCE</scope>
    <source>
        <strain evidence="1">JCM 3093</strain>
    </source>
</reference>
<accession>A0AA37BPA4</accession>
<proteinExistence type="predicted"/>
<name>A0AA37BPA4_9ACTN</name>
<gene>
    <name evidence="1" type="ORF">GCM10010126_70530</name>
</gene>
<dbReference type="EMBL" id="BMQD01000059">
    <property type="protein sequence ID" value="GGL01162.1"/>
    <property type="molecule type" value="Genomic_DNA"/>
</dbReference>